<gene>
    <name evidence="1" type="ORF">QEZ52_10650</name>
</gene>
<dbReference type="Proteomes" id="UP001623232">
    <property type="component" value="Chromosome"/>
</dbReference>
<evidence type="ECO:0000313" key="1">
    <source>
        <dbReference type="EMBL" id="WZK87095.1"/>
    </source>
</evidence>
<evidence type="ECO:0000313" key="2">
    <source>
        <dbReference type="Proteomes" id="UP001623232"/>
    </source>
</evidence>
<protein>
    <submittedName>
        <fullName evidence="1">Uncharacterized protein</fullName>
    </submittedName>
</protein>
<reference evidence="1 2" key="1">
    <citation type="submission" date="2023-04" db="EMBL/GenBank/DDBJ databases">
        <title>Complete genome sequence of Alisedimentitalea scapharcae.</title>
        <authorList>
            <person name="Rong J.-C."/>
            <person name="Yi M.-L."/>
            <person name="Zhao Q."/>
        </authorList>
    </citation>
    <scope>NUCLEOTIDE SEQUENCE [LARGE SCALE GENOMIC DNA]</scope>
    <source>
        <strain evidence="1 2">KCTC 42119</strain>
    </source>
</reference>
<accession>A0ABZ2XM07</accession>
<keyword evidence="2" id="KW-1185">Reference proteome</keyword>
<dbReference type="RefSeq" id="WP_406644322.1">
    <property type="nucleotide sequence ID" value="NZ_CP123584.1"/>
</dbReference>
<name>A0ABZ2XM07_9RHOB</name>
<sequence length="43" mass="4802">MPQGDRVSRIRLHDIENLQQFRALAGPAIKPYDGKDPFGVTGH</sequence>
<dbReference type="EMBL" id="CP123584">
    <property type="protein sequence ID" value="WZK87095.1"/>
    <property type="molecule type" value="Genomic_DNA"/>
</dbReference>
<proteinExistence type="predicted"/>
<organism evidence="1 2">
    <name type="scientific">Aliisedimentitalea scapharcae</name>
    <dbReference type="NCBI Taxonomy" id="1524259"/>
    <lineage>
        <taxon>Bacteria</taxon>
        <taxon>Pseudomonadati</taxon>
        <taxon>Pseudomonadota</taxon>
        <taxon>Alphaproteobacteria</taxon>
        <taxon>Rhodobacterales</taxon>
        <taxon>Roseobacteraceae</taxon>
        <taxon>Aliisedimentitalea</taxon>
    </lineage>
</organism>